<sequence>MQKQNCRITCFDITVEIGDREGKWTPTPREVIVELVGVGEQRFPDDGRGRSLKF</sequence>
<reference evidence="1 2" key="1">
    <citation type="submission" date="2023-12" db="EMBL/GenBank/DDBJ databases">
        <title>Baltic Sea Cyanobacteria.</title>
        <authorList>
            <person name="Delbaje E."/>
            <person name="Fewer D.P."/>
            <person name="Shishido T.K."/>
        </authorList>
    </citation>
    <scope>NUCLEOTIDE SEQUENCE [LARGE SCALE GENOMIC DNA]</scope>
    <source>
        <strain evidence="1 2">UHCC 0060</strain>
    </source>
</reference>
<name>A0ABU5UWP9_NODSP</name>
<organism evidence="1 2">
    <name type="scientific">Nodularia spumigena UHCC 0060</name>
    <dbReference type="NCBI Taxonomy" id="3110300"/>
    <lineage>
        <taxon>Bacteria</taxon>
        <taxon>Bacillati</taxon>
        <taxon>Cyanobacteriota</taxon>
        <taxon>Cyanophyceae</taxon>
        <taxon>Nostocales</taxon>
        <taxon>Nodulariaceae</taxon>
        <taxon>Nodularia</taxon>
    </lineage>
</organism>
<keyword evidence="2" id="KW-1185">Reference proteome</keyword>
<gene>
    <name evidence="1" type="ORF">VB695_19410</name>
</gene>
<dbReference type="Proteomes" id="UP001303285">
    <property type="component" value="Unassembled WGS sequence"/>
</dbReference>
<protein>
    <submittedName>
        <fullName evidence="1">Uncharacterized protein</fullName>
    </submittedName>
</protein>
<comment type="caution">
    <text evidence="1">The sequence shown here is derived from an EMBL/GenBank/DDBJ whole genome shotgun (WGS) entry which is preliminary data.</text>
</comment>
<dbReference type="EMBL" id="JAYGHK010000081">
    <property type="protein sequence ID" value="MEA5610209.1"/>
    <property type="molecule type" value="Genomic_DNA"/>
</dbReference>
<proteinExistence type="predicted"/>
<evidence type="ECO:0000313" key="2">
    <source>
        <dbReference type="Proteomes" id="UP001303285"/>
    </source>
</evidence>
<dbReference type="RefSeq" id="WP_161942216.1">
    <property type="nucleotide sequence ID" value="NZ_JAYGHK010000081.1"/>
</dbReference>
<evidence type="ECO:0000313" key="1">
    <source>
        <dbReference type="EMBL" id="MEA5610209.1"/>
    </source>
</evidence>
<accession>A0ABU5UWP9</accession>